<evidence type="ECO:0000313" key="3">
    <source>
        <dbReference type="Proteomes" id="UP000001601"/>
    </source>
</evidence>
<dbReference type="HOGENOM" id="CLU_019932_0_0_10"/>
<dbReference type="AlphaFoldDB" id="A3XL80"/>
<dbReference type="RefSeq" id="WP_009780868.1">
    <property type="nucleotide sequence ID" value="NZ_CH672395.1"/>
</dbReference>
<dbReference type="SUPFAM" id="SSF53187">
    <property type="entry name" value="Zn-dependent exopeptidases"/>
    <property type="match status" value="1"/>
</dbReference>
<dbReference type="GO" id="GO:0004177">
    <property type="term" value="F:aminopeptidase activity"/>
    <property type="evidence" value="ECO:0007669"/>
    <property type="project" value="UniProtKB-KW"/>
</dbReference>
<dbReference type="InterPro" id="IPR045175">
    <property type="entry name" value="M28_fam"/>
</dbReference>
<accession>A3XL80</accession>
<dbReference type="Gene3D" id="3.40.630.10">
    <property type="entry name" value="Zn peptidases"/>
    <property type="match status" value="1"/>
</dbReference>
<dbReference type="eggNOG" id="COG2234">
    <property type="taxonomic scope" value="Bacteria"/>
</dbReference>
<dbReference type="InterPro" id="IPR018247">
    <property type="entry name" value="EF_Hand_1_Ca_BS"/>
</dbReference>
<protein>
    <submittedName>
        <fullName evidence="2">Putative aminopeptidase</fullName>
    </submittedName>
</protein>
<sequence length="348" mass="39002">MKQIVYTASILASVLLVNCGPKMTESGSHSGENVALTDVDPMPFAESISAEELKEMLYVYASDEFEGRNTGEPGQKKAVEYLKDYYIDQGIPSALEDTYFQTVPESFFRAGSGIKASENVVAFIKGSTKPEEYIVISAHLDHVGVRDDGEVFNGADDDGSGTVGVLEIAEAFNKAVEAGYRPQRSIVFLHVTGEEKGLYGSRYYAENPIFPIENTVADLNIDMIGRVDDAHKDNENYVYLIGSDKLSTQLDSISTAVNNKYMNIDLDYTYNDENDPNRFYYRSDHYNFAKQGVPIIFYFNGTHEDYHRVSDTPDKINYPMLAKRAQLVFLTAWEVANREDRIIVDKAP</sequence>
<dbReference type="GO" id="GO:0006508">
    <property type="term" value="P:proteolysis"/>
    <property type="evidence" value="ECO:0007669"/>
    <property type="project" value="InterPro"/>
</dbReference>
<keyword evidence="2" id="KW-0645">Protease</keyword>
<organism evidence="2 3">
    <name type="scientific">Leeuwenhoekiella blandensis (strain CECT 7118 / CCUG 51940 / KCTC 22103 / MED217)</name>
    <name type="common">Flavobacterium sp. (strain MED217)</name>
    <dbReference type="NCBI Taxonomy" id="398720"/>
    <lineage>
        <taxon>Bacteria</taxon>
        <taxon>Pseudomonadati</taxon>
        <taxon>Bacteroidota</taxon>
        <taxon>Flavobacteriia</taxon>
        <taxon>Flavobacteriales</taxon>
        <taxon>Flavobacteriaceae</taxon>
        <taxon>Leeuwenhoekiella</taxon>
    </lineage>
</organism>
<evidence type="ECO:0000313" key="2">
    <source>
        <dbReference type="EMBL" id="EAQ49690.1"/>
    </source>
</evidence>
<keyword evidence="2" id="KW-0378">Hydrolase</keyword>
<dbReference type="PANTHER" id="PTHR12147">
    <property type="entry name" value="METALLOPEPTIDASE M28 FAMILY MEMBER"/>
    <property type="match status" value="1"/>
</dbReference>
<dbReference type="PANTHER" id="PTHR12147:SF26">
    <property type="entry name" value="PEPTIDASE M28 DOMAIN-CONTAINING PROTEIN"/>
    <property type="match status" value="1"/>
</dbReference>
<dbReference type="CDD" id="cd05660">
    <property type="entry name" value="M28_like_PA"/>
    <property type="match status" value="1"/>
</dbReference>
<dbReference type="GO" id="GO:0008235">
    <property type="term" value="F:metalloexopeptidase activity"/>
    <property type="evidence" value="ECO:0007669"/>
    <property type="project" value="InterPro"/>
</dbReference>
<dbReference type="STRING" id="398720.MED217_12564"/>
<dbReference type="Pfam" id="PF04389">
    <property type="entry name" value="Peptidase_M28"/>
    <property type="match status" value="1"/>
</dbReference>
<evidence type="ECO:0000259" key="1">
    <source>
        <dbReference type="Pfam" id="PF04389"/>
    </source>
</evidence>
<dbReference type="OrthoDB" id="9778250at2"/>
<reference evidence="2 3" key="1">
    <citation type="journal article" date="2007" name="Nature">
        <title>Light stimulates growth of proteorhodopsin-containing marine Flavobacteria.</title>
        <authorList>
            <person name="Gomez-Consarnau L."/>
            <person name="Gonzalez J.M."/>
            <person name="Coll-Llado M."/>
            <person name="Gourdon P."/>
            <person name="Pascher T."/>
            <person name="Neutze R."/>
            <person name="Pedros-Alio C."/>
            <person name="Pinhassi J."/>
        </authorList>
    </citation>
    <scope>NUCLEOTIDE SEQUENCE [LARGE SCALE GENOMIC DNA]</scope>
    <source>
        <strain evidence="2 3">MED217</strain>
    </source>
</reference>
<keyword evidence="3" id="KW-1185">Reference proteome</keyword>
<dbReference type="PROSITE" id="PS00018">
    <property type="entry name" value="EF_HAND_1"/>
    <property type="match status" value="1"/>
</dbReference>
<gene>
    <name evidence="2" type="ORF">MED217_12564</name>
</gene>
<proteinExistence type="predicted"/>
<name>A3XL80_LEEBM</name>
<comment type="caution">
    <text evidence="2">The sequence shown here is derived from an EMBL/GenBank/DDBJ whole genome shotgun (WGS) entry which is preliminary data.</text>
</comment>
<dbReference type="Proteomes" id="UP000001601">
    <property type="component" value="Unassembled WGS sequence"/>
</dbReference>
<dbReference type="InterPro" id="IPR007484">
    <property type="entry name" value="Peptidase_M28"/>
</dbReference>
<keyword evidence="2" id="KW-0031">Aminopeptidase</keyword>
<dbReference type="EMBL" id="AANC01000004">
    <property type="protein sequence ID" value="EAQ49690.1"/>
    <property type="molecule type" value="Genomic_DNA"/>
</dbReference>
<feature type="domain" description="Peptidase M28" evidence="1">
    <location>
        <begin position="119"/>
        <end position="329"/>
    </location>
</feature>